<keyword evidence="2" id="KW-1185">Reference proteome</keyword>
<reference evidence="1 2" key="1">
    <citation type="submission" date="2016-04" db="EMBL/GenBank/DDBJ databases">
        <title>Genome sequence of Clostridium magnum DSM 2767.</title>
        <authorList>
            <person name="Poehlein A."/>
            <person name="Uhlig R."/>
            <person name="Fischer R."/>
            <person name="Bahl H."/>
            <person name="Daniel R."/>
        </authorList>
    </citation>
    <scope>NUCLEOTIDE SEQUENCE [LARGE SCALE GENOMIC DNA]</scope>
    <source>
        <strain evidence="1 2">DSM 2767</strain>
    </source>
</reference>
<dbReference type="RefSeq" id="WP_066618733.1">
    <property type="nucleotide sequence ID" value="NZ_FQXL01000010.1"/>
</dbReference>
<comment type="caution">
    <text evidence="1">The sequence shown here is derived from an EMBL/GenBank/DDBJ whole genome shotgun (WGS) entry which is preliminary data.</text>
</comment>
<evidence type="ECO:0008006" key="3">
    <source>
        <dbReference type="Google" id="ProtNLM"/>
    </source>
</evidence>
<name>A0A161YSG2_9CLOT</name>
<dbReference type="InterPro" id="IPR010064">
    <property type="entry name" value="HK97-gp10_tail"/>
</dbReference>
<organism evidence="1 2">
    <name type="scientific">Clostridium magnum DSM 2767</name>
    <dbReference type="NCBI Taxonomy" id="1121326"/>
    <lineage>
        <taxon>Bacteria</taxon>
        <taxon>Bacillati</taxon>
        <taxon>Bacillota</taxon>
        <taxon>Clostridia</taxon>
        <taxon>Eubacteriales</taxon>
        <taxon>Clostridiaceae</taxon>
        <taxon>Clostridium</taxon>
    </lineage>
</organism>
<dbReference type="OrthoDB" id="886754at2"/>
<gene>
    <name evidence="1" type="ORF">CLMAG_10250</name>
</gene>
<proteinExistence type="predicted"/>
<protein>
    <recommendedName>
        <fullName evidence="3">Phage protein, HK97 gp10 family</fullName>
    </recommendedName>
</protein>
<dbReference type="EMBL" id="LWAE01000001">
    <property type="protein sequence ID" value="KZL93972.1"/>
    <property type="molecule type" value="Genomic_DNA"/>
</dbReference>
<dbReference type="PATRIC" id="fig|1121326.3.peg.982"/>
<dbReference type="Pfam" id="PF04883">
    <property type="entry name" value="HK97-gp10_like"/>
    <property type="match status" value="1"/>
</dbReference>
<dbReference type="NCBIfam" id="TIGR01725">
    <property type="entry name" value="phge_HK97_gp10"/>
    <property type="match status" value="1"/>
</dbReference>
<sequence length="126" mass="13978">MASIELTGVDEILNKLQQMGANVGRLENKALKNAAEPVLEDAKENVPVRTGKLKKGLKITNVKKKDGMKYILVGVDRGDNSEVFYGKFIEFGTSKMPARPFLQPAYEKNKNTIRKAIAETLKEGLK</sequence>
<dbReference type="AlphaFoldDB" id="A0A161YSG2"/>
<accession>A0A161YSG2</accession>
<dbReference type="STRING" id="1121326.CLMAG_10250"/>
<evidence type="ECO:0000313" key="1">
    <source>
        <dbReference type="EMBL" id="KZL93972.1"/>
    </source>
</evidence>
<dbReference type="Proteomes" id="UP000076603">
    <property type="component" value="Unassembled WGS sequence"/>
</dbReference>
<evidence type="ECO:0000313" key="2">
    <source>
        <dbReference type="Proteomes" id="UP000076603"/>
    </source>
</evidence>